<reference evidence="2 3" key="1">
    <citation type="submission" date="2024-09" db="EMBL/GenBank/DDBJ databases">
        <title>Paenibacillus zeirhizospherea sp. nov., isolated from surface of the maize (Zea mays) roots in a horticulture field, Hungary.</title>
        <authorList>
            <person name="Marton D."/>
            <person name="Farkas M."/>
            <person name="Bedics A."/>
            <person name="Toth E."/>
            <person name="Tancsics A."/>
            <person name="Boka K."/>
            <person name="Maroti G."/>
            <person name="Kriszt B."/>
            <person name="Cserhati M."/>
        </authorList>
    </citation>
    <scope>NUCLEOTIDE SEQUENCE [LARGE SCALE GENOMIC DNA]</scope>
    <source>
        <strain evidence="2 3">KCTC 33519</strain>
    </source>
</reference>
<sequence>MDLEQILNQILQEIKSIKNDIQQLNQNQQLLDQNQKSLDQNQKLLEQNQKQMSLQIDNILQSVLRIEDSQPKDISALFDRIHDNILDKDSEIAALNKRVFRLESDFEKFSRQ</sequence>
<gene>
    <name evidence="2" type="ORF">ACE41H_17490</name>
</gene>
<name>A0ABV5AWH7_9BACL</name>
<proteinExistence type="predicted"/>
<evidence type="ECO:0000256" key="1">
    <source>
        <dbReference type="SAM" id="Coils"/>
    </source>
</evidence>
<dbReference type="RefSeq" id="WP_375356791.1">
    <property type="nucleotide sequence ID" value="NZ_JBHHMI010000017.1"/>
</dbReference>
<dbReference type="Proteomes" id="UP001580346">
    <property type="component" value="Unassembled WGS sequence"/>
</dbReference>
<feature type="coiled-coil region" evidence="1">
    <location>
        <begin position="7"/>
        <end position="47"/>
    </location>
</feature>
<evidence type="ECO:0000313" key="3">
    <source>
        <dbReference type="Proteomes" id="UP001580346"/>
    </source>
</evidence>
<dbReference type="EMBL" id="JBHHMI010000017">
    <property type="protein sequence ID" value="MFB5268559.1"/>
    <property type="molecule type" value="Genomic_DNA"/>
</dbReference>
<organism evidence="2 3">
    <name type="scientific">Paenibacillus enshidis</name>
    <dbReference type="NCBI Taxonomy" id="1458439"/>
    <lineage>
        <taxon>Bacteria</taxon>
        <taxon>Bacillati</taxon>
        <taxon>Bacillota</taxon>
        <taxon>Bacilli</taxon>
        <taxon>Bacillales</taxon>
        <taxon>Paenibacillaceae</taxon>
        <taxon>Paenibacillus</taxon>
    </lineage>
</organism>
<evidence type="ECO:0000313" key="2">
    <source>
        <dbReference type="EMBL" id="MFB5268559.1"/>
    </source>
</evidence>
<keyword evidence="3" id="KW-1185">Reference proteome</keyword>
<keyword evidence="1" id="KW-0175">Coiled coil</keyword>
<comment type="caution">
    <text evidence="2">The sequence shown here is derived from an EMBL/GenBank/DDBJ whole genome shotgun (WGS) entry which is preliminary data.</text>
</comment>
<accession>A0ABV5AWH7</accession>
<protein>
    <submittedName>
        <fullName evidence="2">Uncharacterized protein</fullName>
    </submittedName>
</protein>